<accession>G8I3W7</accession>
<evidence type="ECO:0000313" key="2">
    <source>
        <dbReference type="Proteomes" id="UP000005859"/>
    </source>
</evidence>
<proteinExistence type="predicted"/>
<dbReference type="Proteomes" id="UP000005859">
    <property type="component" value="Segment"/>
</dbReference>
<reference evidence="1 2" key="1">
    <citation type="journal article" date="2012" name="J. Virol.">
        <title>Complete Genome Sequences of 138 Mycobacteriophages.</title>
        <authorList>
            <consortium name="the Science Education Alliance Phage Hunters Advancing Genomics and Evolutionary Science Program"/>
            <consortium name="the KwaZulu-Natal Research Institute for Tuberculosis and HIV Mycobacterial Genetics Course Students"/>
            <consortium name="the Phage Hunters Integrating Research and Education Program"/>
            <person name="Hatfull G.F."/>
        </authorList>
    </citation>
    <scope>NUCLEOTIDE SEQUENCE [LARGE SCALE GENOMIC DNA]</scope>
</reference>
<evidence type="ECO:0008006" key="3">
    <source>
        <dbReference type="Google" id="ProtNLM"/>
    </source>
</evidence>
<evidence type="ECO:0000313" key="1">
    <source>
        <dbReference type="EMBL" id="AER47411.1"/>
    </source>
</evidence>
<gene>
    <name evidence="1" type="primary">87</name>
    <name evidence="1" type="ORF">GADJET_87</name>
</gene>
<dbReference type="RefSeq" id="YP_009011318.1">
    <property type="nucleotide sequence ID" value="NC_023686.1"/>
</dbReference>
<protein>
    <recommendedName>
        <fullName evidence="3">HicA-like toxin</fullName>
    </recommendedName>
</protein>
<dbReference type="EMBL" id="JN698992">
    <property type="protein sequence ID" value="AER47411.1"/>
    <property type="molecule type" value="Genomic_DNA"/>
</dbReference>
<sequence length="70" mass="7669">MAKKHRGVSKETQDLIRLAEQAGATVEKSKNGHFKVYVEGRMVSVIAGTASDWRSVKNTLSALRRAGLDI</sequence>
<dbReference type="GeneID" id="18559908"/>
<organism evidence="1 2">
    <name type="scientific">Mycobacterium phage Gadjet</name>
    <dbReference type="NCBI Taxonomy" id="1089122"/>
    <lineage>
        <taxon>Viruses</taxon>
        <taxon>Duplodnaviria</taxon>
        <taxon>Heunggongvirae</taxon>
        <taxon>Uroviricota</taxon>
        <taxon>Caudoviricetes</taxon>
        <taxon>Bclasvirinae</taxon>
        <taxon>Pipefishvirus</taxon>
        <taxon>Pipefishvirus gadjet</taxon>
    </lineage>
</organism>
<name>G8I3W7_9CAUD</name>
<keyword evidence="2" id="KW-1185">Reference proteome</keyword>
<dbReference type="KEGG" id="vg:18559908"/>